<organism evidence="2 3">
    <name type="scientific">Candidatus Desulfacyla euxinica</name>
    <dbReference type="NCBI Taxonomy" id="2841693"/>
    <lineage>
        <taxon>Bacteria</taxon>
        <taxon>Deltaproteobacteria</taxon>
        <taxon>Candidatus Desulfacyla</taxon>
    </lineage>
</organism>
<dbReference type="Proteomes" id="UP000650524">
    <property type="component" value="Unassembled WGS sequence"/>
</dbReference>
<evidence type="ECO:0000313" key="3">
    <source>
        <dbReference type="Proteomes" id="UP000650524"/>
    </source>
</evidence>
<dbReference type="EMBL" id="JACNJD010000159">
    <property type="protein sequence ID" value="MBC8176768.1"/>
    <property type="molecule type" value="Genomic_DNA"/>
</dbReference>
<proteinExistence type="predicted"/>
<sequence>MAETQKKEGFFKRLFVGKNSGCCGVKIEEVKEEGSEEKLETIPSSGCCSSKSGKTE</sequence>
<protein>
    <submittedName>
        <fullName evidence="2">Uncharacterized protein</fullName>
    </submittedName>
</protein>
<evidence type="ECO:0000256" key="1">
    <source>
        <dbReference type="SAM" id="MobiDB-lite"/>
    </source>
</evidence>
<name>A0A8J6T7S8_9DELT</name>
<accession>A0A8J6T7S8</accession>
<dbReference type="AlphaFoldDB" id="A0A8J6T7S8"/>
<reference evidence="2 3" key="1">
    <citation type="submission" date="2020-08" db="EMBL/GenBank/DDBJ databases">
        <title>Bridging the membrane lipid divide: bacteria of the FCB group superphylum have the potential to synthesize archaeal ether lipids.</title>
        <authorList>
            <person name="Villanueva L."/>
            <person name="Von Meijenfeldt F.A.B."/>
            <person name="Westbye A.B."/>
            <person name="Yadav S."/>
            <person name="Hopmans E.C."/>
            <person name="Dutilh B.E."/>
            <person name="Sinninghe Damste J.S."/>
        </authorList>
    </citation>
    <scope>NUCLEOTIDE SEQUENCE [LARGE SCALE GENOMIC DNA]</scope>
    <source>
        <strain evidence="2">NIOZ-UU27</strain>
    </source>
</reference>
<feature type="compositionally biased region" description="Low complexity" evidence="1">
    <location>
        <begin position="44"/>
        <end position="56"/>
    </location>
</feature>
<evidence type="ECO:0000313" key="2">
    <source>
        <dbReference type="EMBL" id="MBC8176768.1"/>
    </source>
</evidence>
<feature type="region of interest" description="Disordered" evidence="1">
    <location>
        <begin position="32"/>
        <end position="56"/>
    </location>
</feature>
<comment type="caution">
    <text evidence="2">The sequence shown here is derived from an EMBL/GenBank/DDBJ whole genome shotgun (WGS) entry which is preliminary data.</text>
</comment>
<gene>
    <name evidence="2" type="ORF">H8E19_05135</name>
</gene>